<dbReference type="GO" id="GO:0006325">
    <property type="term" value="P:chromatin organization"/>
    <property type="evidence" value="ECO:0007669"/>
    <property type="project" value="UniProtKB-ARBA"/>
</dbReference>
<dbReference type="Gene3D" id="1.20.920.10">
    <property type="entry name" value="Bromodomain-like"/>
    <property type="match status" value="1"/>
</dbReference>
<evidence type="ECO:0000256" key="2">
    <source>
        <dbReference type="ARBA" id="ARBA00022723"/>
    </source>
</evidence>
<gene>
    <name evidence="16" type="ORF">RDB_LOCUS80923</name>
</gene>
<dbReference type="InterPro" id="IPR019787">
    <property type="entry name" value="Znf_PHD-finger"/>
</dbReference>
<dbReference type="SUPFAM" id="SSF47370">
    <property type="entry name" value="Bromodomain"/>
    <property type="match status" value="1"/>
</dbReference>
<dbReference type="InterPro" id="IPR036427">
    <property type="entry name" value="Bromodomain-like_sf"/>
</dbReference>
<dbReference type="InterPro" id="IPR018359">
    <property type="entry name" value="Bromodomain_CS"/>
</dbReference>
<evidence type="ECO:0000256" key="8">
    <source>
        <dbReference type="ARBA" id="ARBA00023242"/>
    </source>
</evidence>
<dbReference type="Gene3D" id="3.30.40.10">
    <property type="entry name" value="Zinc/RING finger domain, C3HC4 (zinc finger)"/>
    <property type="match status" value="2"/>
</dbReference>
<keyword evidence="2" id="KW-0479">Metal-binding</keyword>
<dbReference type="SMART" id="SM00297">
    <property type="entry name" value="BROMO"/>
    <property type="match status" value="1"/>
</dbReference>
<feature type="region of interest" description="Disordered" evidence="11">
    <location>
        <begin position="752"/>
        <end position="842"/>
    </location>
</feature>
<dbReference type="EMBL" id="CAJMWS010000319">
    <property type="protein sequence ID" value="CAE6418202.1"/>
    <property type="molecule type" value="Genomic_DNA"/>
</dbReference>
<feature type="compositionally biased region" description="Pro residues" evidence="11">
    <location>
        <begin position="341"/>
        <end position="351"/>
    </location>
</feature>
<evidence type="ECO:0000256" key="4">
    <source>
        <dbReference type="ARBA" id="ARBA00022771"/>
    </source>
</evidence>
<keyword evidence="7 9" id="KW-0103">Bromodomain</keyword>
<dbReference type="PROSITE" id="PS50016">
    <property type="entry name" value="ZF_PHD_2"/>
    <property type="match status" value="1"/>
</dbReference>
<evidence type="ECO:0000256" key="5">
    <source>
        <dbReference type="ARBA" id="ARBA00022833"/>
    </source>
</evidence>
<dbReference type="InterPro" id="IPR001487">
    <property type="entry name" value="Bromodomain"/>
</dbReference>
<feature type="domain" description="PHD-type" evidence="15">
    <location>
        <begin position="185"/>
        <end position="312"/>
    </location>
</feature>
<feature type="compositionally biased region" description="Low complexity" evidence="11">
    <location>
        <begin position="913"/>
        <end position="923"/>
    </location>
</feature>
<comment type="caution">
    <text evidence="16">The sequence shown here is derived from an EMBL/GenBank/DDBJ whole genome shotgun (WGS) entry which is preliminary data.</text>
</comment>
<evidence type="ECO:0000313" key="16">
    <source>
        <dbReference type="EMBL" id="CAE6418202.1"/>
    </source>
</evidence>
<dbReference type="CDD" id="cd05839">
    <property type="entry name" value="PWWP_BRPF"/>
    <property type="match status" value="1"/>
</dbReference>
<evidence type="ECO:0000259" key="15">
    <source>
        <dbReference type="PROSITE" id="PS51805"/>
    </source>
</evidence>
<feature type="domain" description="PHD-type" evidence="13">
    <location>
        <begin position="131"/>
        <end position="181"/>
    </location>
</feature>
<dbReference type="FunFam" id="3.30.40.10:FF:000008">
    <property type="entry name" value="Bromodomain containing 1, isoform CRA_a"/>
    <property type="match status" value="1"/>
</dbReference>
<feature type="region of interest" description="Disordered" evidence="11">
    <location>
        <begin position="860"/>
        <end position="923"/>
    </location>
</feature>
<keyword evidence="8" id="KW-0539">Nucleus</keyword>
<dbReference type="CDD" id="cd15492">
    <property type="entry name" value="PHD_BRPF_JADE_like"/>
    <property type="match status" value="1"/>
</dbReference>
<dbReference type="SMART" id="SM00249">
    <property type="entry name" value="PHD"/>
    <property type="match status" value="2"/>
</dbReference>
<organism evidence="16 17">
    <name type="scientific">Rhizoctonia solani</name>
    <dbReference type="NCBI Taxonomy" id="456999"/>
    <lineage>
        <taxon>Eukaryota</taxon>
        <taxon>Fungi</taxon>
        <taxon>Dikarya</taxon>
        <taxon>Basidiomycota</taxon>
        <taxon>Agaricomycotina</taxon>
        <taxon>Agaricomycetes</taxon>
        <taxon>Cantharellales</taxon>
        <taxon>Ceratobasidiaceae</taxon>
        <taxon>Rhizoctonia</taxon>
    </lineage>
</organism>
<dbReference type="InterPro" id="IPR013083">
    <property type="entry name" value="Znf_RING/FYVE/PHD"/>
</dbReference>
<dbReference type="InterPro" id="IPR019786">
    <property type="entry name" value="Zinc_finger_PHD-type_CS"/>
</dbReference>
<feature type="region of interest" description="Disordered" evidence="11">
    <location>
        <begin position="339"/>
        <end position="370"/>
    </location>
</feature>
<dbReference type="SUPFAM" id="SSF63748">
    <property type="entry name" value="Tudor/PWWP/MBT"/>
    <property type="match status" value="1"/>
</dbReference>
<name>A0A8H2XB06_9AGAM</name>
<evidence type="ECO:0000256" key="1">
    <source>
        <dbReference type="ARBA" id="ARBA00022553"/>
    </source>
</evidence>
<evidence type="ECO:0000256" key="3">
    <source>
        <dbReference type="ARBA" id="ARBA00022737"/>
    </source>
</evidence>
<evidence type="ECO:0000259" key="12">
    <source>
        <dbReference type="PROSITE" id="PS50014"/>
    </source>
</evidence>
<feature type="region of interest" description="Disordered" evidence="11">
    <location>
        <begin position="662"/>
        <end position="684"/>
    </location>
</feature>
<dbReference type="InterPro" id="IPR034732">
    <property type="entry name" value="EPHD"/>
</dbReference>
<dbReference type="Pfam" id="PF00439">
    <property type="entry name" value="Bromodomain"/>
    <property type="match status" value="1"/>
</dbReference>
<feature type="domain" description="PWWP" evidence="14">
    <location>
        <begin position="1037"/>
        <end position="1110"/>
    </location>
</feature>
<sequence>MAPPRPTITPHVGVPKASFRKIRSTGKEFDGVDDKLAQQYGYNEVNVTFERPEHYIRYVDPVESELLTQVEYDMDEQDEEWLKEINSERYKEQSERISAETFEIIIDRLEKEWFELMKQVPKPDQALPSEDSTCAVCDDGEGENANAIVFCDGCNLAVHQDCYGVPYIPEGQWLCRKCTVSPETRVECLLCPNEGGAFKQTSNGKWAHLLCAIWVPECVLGNPTFMEPIEHTDKIPKQRWKLVWPSLFSVVLQLTPPQVCSICKVKQGACIQCNKNTCVTAFHVSCARRHKLLSPMKSHGENELQAFCERHLPVELDVSLILFNLLTHQIQAEMRVNRIAPPSPSLPPTIPASPVRSPKKASRPQVQTTGPPLVPSIIVERISDHIHRINFRKKRPFLLAVCKYWSLKREARRGAPLLKRLHLEPWATSTTTQLQTDEDKLEYLTNLTKLRDDLERVLQLADLVRQREVEKQSQAQMVETLVTSCLLPFDTELRKTYEKVVGLDRANYFMNPVSRIEVPEYYTVIDQPMHWLGIGEKIEQHEYLDSQAFADDVYLVLDNAIKYNKKDTPFHKAALRIKNHAQPILDQFQQTVRERSAQWMNQELAVSTEPDDPKPSTDSTHLDNHPYPDDQETNCIINGPVGSIPAEGPGQHPVAVETEVLAEPSTSEIPNSEEVIPGTPNAEPADDHNIFLDEQVAPDVPEPAEKRTPAPSQVGDMEPYPSMLHMFQEHSSVADDLPFILKADPLTSFFSYEKPIPKPPPPPQLKQSRKSSKKKRMSDAPMPRSAPATHPQRVVLLVRDPQTDEAVSLSENMPESAAASTPTSSRAPKRKRQDSDSWGQVVSDVNPHESFMLFETGWVLPPGATRSRRPTFPGGPKPSGTESRKQSKEPKRTRTSSSIRGDTQPPTIVSSRQTSQVPPVEVQTPVEETIPLLPEAQQVNYMSEEAAPPVSVVITQPAQPHTMGSMEPAPVTDTSRLPVPIHLQKTDGSSDLSELSDGDQKRARLAATTIAHVSLPPEPARTEAPGEDPLRPDRYGSGTLVWAKQFGFPFYPAYLYEPTDPMVPVNILKMEEDARRKYKTTGIMYPVQFYDKQRSWTWVPLDKLMLLGQSEELDQKQLHPTGKGALKSADRKALKEAYRLALQDIMPIEDAEVNEAGGSS</sequence>
<reference evidence="16" key="1">
    <citation type="submission" date="2021-01" db="EMBL/GenBank/DDBJ databases">
        <authorList>
            <person name="Kaushik A."/>
        </authorList>
    </citation>
    <scope>NUCLEOTIDE SEQUENCE</scope>
    <source>
        <strain evidence="16">AG1-1C</strain>
    </source>
</reference>
<dbReference type="InterPro" id="IPR050701">
    <property type="entry name" value="Histone_Mod_Regulator"/>
</dbReference>
<feature type="compositionally biased region" description="Basic and acidic residues" evidence="11">
    <location>
        <begin position="882"/>
        <end position="892"/>
    </location>
</feature>
<dbReference type="SUPFAM" id="SSF57903">
    <property type="entry name" value="FYVE/PHD zinc finger"/>
    <property type="match status" value="1"/>
</dbReference>
<feature type="compositionally biased region" description="Polar residues" evidence="11">
    <location>
        <begin position="895"/>
        <end position="912"/>
    </location>
</feature>
<dbReference type="InterPro" id="IPR011011">
    <property type="entry name" value="Znf_FYVE_PHD"/>
</dbReference>
<evidence type="ECO:0008006" key="18">
    <source>
        <dbReference type="Google" id="ProtNLM"/>
    </source>
</evidence>
<dbReference type="PROSITE" id="PS51805">
    <property type="entry name" value="EPHD"/>
    <property type="match status" value="1"/>
</dbReference>
<dbReference type="PANTHER" id="PTHR13793:SF107">
    <property type="entry name" value="BROMODOMAIN-CONTAINING PROTEIN HOMOLOG"/>
    <property type="match status" value="1"/>
</dbReference>
<dbReference type="PROSITE" id="PS50812">
    <property type="entry name" value="PWWP"/>
    <property type="match status" value="1"/>
</dbReference>
<dbReference type="Pfam" id="PF10513">
    <property type="entry name" value="EPL1"/>
    <property type="match status" value="1"/>
</dbReference>
<keyword evidence="1" id="KW-0597">Phosphoprotein</keyword>
<dbReference type="PANTHER" id="PTHR13793">
    <property type="entry name" value="PHD FINGER PROTEINS"/>
    <property type="match status" value="1"/>
</dbReference>
<proteinExistence type="predicted"/>
<dbReference type="InterPro" id="IPR000313">
    <property type="entry name" value="PWWP_dom"/>
</dbReference>
<evidence type="ECO:0000256" key="10">
    <source>
        <dbReference type="PROSITE-ProRule" id="PRU00146"/>
    </source>
</evidence>
<dbReference type="PROSITE" id="PS50014">
    <property type="entry name" value="BROMODOMAIN_2"/>
    <property type="match status" value="1"/>
</dbReference>
<dbReference type="InterPro" id="IPR019542">
    <property type="entry name" value="Enhancer_polycomb-like_N"/>
</dbReference>
<dbReference type="Pfam" id="PF13831">
    <property type="entry name" value="PHD_2"/>
    <property type="match status" value="1"/>
</dbReference>
<evidence type="ECO:0000259" key="13">
    <source>
        <dbReference type="PROSITE" id="PS50016"/>
    </source>
</evidence>
<keyword evidence="4 10" id="KW-0863">Zinc-finger</keyword>
<evidence type="ECO:0000313" key="17">
    <source>
        <dbReference type="Proteomes" id="UP000663846"/>
    </source>
</evidence>
<dbReference type="InterPro" id="IPR001965">
    <property type="entry name" value="Znf_PHD"/>
</dbReference>
<dbReference type="Pfam" id="PF13832">
    <property type="entry name" value="zf-HC5HC2H_2"/>
    <property type="match status" value="1"/>
</dbReference>
<dbReference type="PROSITE" id="PS01359">
    <property type="entry name" value="ZF_PHD_1"/>
    <property type="match status" value="1"/>
</dbReference>
<dbReference type="CDD" id="cd04369">
    <property type="entry name" value="Bromodomain"/>
    <property type="match status" value="1"/>
</dbReference>
<protein>
    <recommendedName>
        <fullName evidence="18">Peregrin</fullName>
    </recommendedName>
</protein>
<dbReference type="GO" id="GO:0006357">
    <property type="term" value="P:regulation of transcription by RNA polymerase II"/>
    <property type="evidence" value="ECO:0007669"/>
    <property type="project" value="TreeGrafter"/>
</dbReference>
<keyword evidence="6" id="KW-0007">Acetylation</keyword>
<dbReference type="PRINTS" id="PR00503">
    <property type="entry name" value="BROMODOMAIN"/>
</dbReference>
<dbReference type="GO" id="GO:0008270">
    <property type="term" value="F:zinc ion binding"/>
    <property type="evidence" value="ECO:0007669"/>
    <property type="project" value="UniProtKB-KW"/>
</dbReference>
<dbReference type="PROSITE" id="PS00633">
    <property type="entry name" value="BROMODOMAIN_1"/>
    <property type="match status" value="1"/>
</dbReference>
<evidence type="ECO:0000256" key="9">
    <source>
        <dbReference type="PROSITE-ProRule" id="PRU00035"/>
    </source>
</evidence>
<keyword evidence="3" id="KW-0677">Repeat</keyword>
<feature type="region of interest" description="Disordered" evidence="11">
    <location>
        <begin position="605"/>
        <end position="632"/>
    </location>
</feature>
<keyword evidence="5" id="KW-0862">Zinc</keyword>
<evidence type="ECO:0000256" key="7">
    <source>
        <dbReference type="ARBA" id="ARBA00023117"/>
    </source>
</evidence>
<dbReference type="Proteomes" id="UP000663846">
    <property type="component" value="Unassembled WGS sequence"/>
</dbReference>
<evidence type="ECO:0000256" key="6">
    <source>
        <dbReference type="ARBA" id="ARBA00022990"/>
    </source>
</evidence>
<feature type="compositionally biased region" description="Basic and acidic residues" evidence="11">
    <location>
        <begin position="611"/>
        <end position="628"/>
    </location>
</feature>
<dbReference type="AlphaFoldDB" id="A0A8H2XB06"/>
<dbReference type="Pfam" id="PF00855">
    <property type="entry name" value="PWWP"/>
    <property type="match status" value="1"/>
</dbReference>
<feature type="compositionally biased region" description="Low complexity" evidence="11">
    <location>
        <begin position="816"/>
        <end position="826"/>
    </location>
</feature>
<dbReference type="SMART" id="SM00293">
    <property type="entry name" value="PWWP"/>
    <property type="match status" value="1"/>
</dbReference>
<evidence type="ECO:0000259" key="14">
    <source>
        <dbReference type="PROSITE" id="PS50812"/>
    </source>
</evidence>
<dbReference type="Gene3D" id="2.30.30.140">
    <property type="match status" value="1"/>
</dbReference>
<accession>A0A8H2XB06</accession>
<feature type="domain" description="Bromo" evidence="12">
    <location>
        <begin position="501"/>
        <end position="571"/>
    </location>
</feature>
<evidence type="ECO:0000256" key="11">
    <source>
        <dbReference type="SAM" id="MobiDB-lite"/>
    </source>
</evidence>
<feature type="compositionally biased region" description="Basic residues" evidence="11">
    <location>
        <begin position="767"/>
        <end position="776"/>
    </location>
</feature>